<dbReference type="Proteomes" id="UP001519887">
    <property type="component" value="Unassembled WGS sequence"/>
</dbReference>
<name>A0ABS7CNL4_9BACL</name>
<keyword evidence="3" id="KW-1185">Reference proteome</keyword>
<comment type="caution">
    <text evidence="2">The sequence shown here is derived from an EMBL/GenBank/DDBJ whole genome shotgun (WGS) entry which is preliminary data.</text>
</comment>
<dbReference type="SUPFAM" id="SSF51735">
    <property type="entry name" value="NAD(P)-binding Rossmann-fold domains"/>
    <property type="match status" value="1"/>
</dbReference>
<accession>A0ABS7CNL4</accession>
<protein>
    <submittedName>
        <fullName evidence="2">Short-chain dehydrogenase</fullName>
    </submittedName>
</protein>
<evidence type="ECO:0000256" key="1">
    <source>
        <dbReference type="ARBA" id="ARBA00023002"/>
    </source>
</evidence>
<evidence type="ECO:0000313" key="3">
    <source>
        <dbReference type="Proteomes" id="UP001519887"/>
    </source>
</evidence>
<evidence type="ECO:0000313" key="2">
    <source>
        <dbReference type="EMBL" id="MBW7462497.1"/>
    </source>
</evidence>
<keyword evidence="1" id="KW-0560">Oxidoreductase</keyword>
<dbReference type="PANTHER" id="PTHR43157">
    <property type="entry name" value="PHOSPHATIDYLINOSITOL-GLYCAN BIOSYNTHESIS CLASS F PROTEIN-RELATED"/>
    <property type="match status" value="1"/>
</dbReference>
<sequence length="93" mass="10323">LFTKELARRLKETRVTANCLHPGAVATQIGVNRNTGFGRRILAMMKPFFLTPEKGAETAVYLATSDKVMSTSGEYYYRKKPVRLTAKAADPEA</sequence>
<gene>
    <name evidence="2" type="ORF">K0U00_51445</name>
</gene>
<dbReference type="Gene3D" id="3.40.50.720">
    <property type="entry name" value="NAD(P)-binding Rossmann-like Domain"/>
    <property type="match status" value="1"/>
</dbReference>
<dbReference type="PANTHER" id="PTHR43157:SF31">
    <property type="entry name" value="PHOSPHATIDYLINOSITOL-GLYCAN BIOSYNTHESIS CLASS F PROTEIN"/>
    <property type="match status" value="1"/>
</dbReference>
<organism evidence="2 3">
    <name type="scientific">Paenibacillus sepulcri</name>
    <dbReference type="NCBI Taxonomy" id="359917"/>
    <lineage>
        <taxon>Bacteria</taxon>
        <taxon>Bacillati</taxon>
        <taxon>Bacillota</taxon>
        <taxon>Bacilli</taxon>
        <taxon>Bacillales</taxon>
        <taxon>Paenibacillaceae</taxon>
        <taxon>Paenibacillus</taxon>
    </lineage>
</organism>
<proteinExistence type="predicted"/>
<feature type="non-terminal residue" evidence="2">
    <location>
        <position position="93"/>
    </location>
</feature>
<reference evidence="2 3" key="1">
    <citation type="submission" date="2021-07" db="EMBL/GenBank/DDBJ databases">
        <title>Paenibacillus radiodurans sp. nov., isolated from the southeastern edge of Tengger Desert.</title>
        <authorList>
            <person name="Zhang G."/>
        </authorList>
    </citation>
    <scope>NUCLEOTIDE SEQUENCE [LARGE SCALE GENOMIC DNA]</scope>
    <source>
        <strain evidence="2 3">CCM 7311</strain>
    </source>
</reference>
<dbReference type="InterPro" id="IPR036291">
    <property type="entry name" value="NAD(P)-bd_dom_sf"/>
</dbReference>
<dbReference type="EMBL" id="JAHZIK010004002">
    <property type="protein sequence ID" value="MBW7462497.1"/>
    <property type="molecule type" value="Genomic_DNA"/>
</dbReference>
<feature type="non-terminal residue" evidence="2">
    <location>
        <position position="1"/>
    </location>
</feature>